<dbReference type="Proteomes" id="UP001163336">
    <property type="component" value="Chromosome"/>
</dbReference>
<organism evidence="3 4">
    <name type="scientific">Massilia varians</name>
    <dbReference type="NCBI Taxonomy" id="457921"/>
    <lineage>
        <taxon>Bacteria</taxon>
        <taxon>Pseudomonadati</taxon>
        <taxon>Pseudomonadota</taxon>
        <taxon>Betaproteobacteria</taxon>
        <taxon>Burkholderiales</taxon>
        <taxon>Oxalobacteraceae</taxon>
        <taxon>Telluria group</taxon>
        <taxon>Massilia</taxon>
    </lineage>
</organism>
<dbReference type="Gene3D" id="2.160.20.120">
    <property type="match status" value="1"/>
</dbReference>
<feature type="domain" description="Putative auto-transporter adhesin head GIN" evidence="2">
    <location>
        <begin position="53"/>
        <end position="251"/>
    </location>
</feature>
<evidence type="ECO:0000313" key="4">
    <source>
        <dbReference type="Proteomes" id="UP001163336"/>
    </source>
</evidence>
<protein>
    <submittedName>
        <fullName evidence="3">DUF2807 domain-containing protein</fullName>
    </submittedName>
</protein>
<dbReference type="RefSeq" id="WP_281907523.1">
    <property type="nucleotide sequence ID" value="NZ_AP026966.1"/>
</dbReference>
<dbReference type="PANTHER" id="PTHR39200:SF1">
    <property type="entry name" value="AUTO-TRANSPORTER ADHESIN HEAD GIN DOMAIN-CONTAINING PROTEIN-RELATED"/>
    <property type="match status" value="1"/>
</dbReference>
<evidence type="ECO:0000256" key="1">
    <source>
        <dbReference type="SAM" id="MobiDB-lite"/>
    </source>
</evidence>
<feature type="region of interest" description="Disordered" evidence="1">
    <location>
        <begin position="219"/>
        <end position="268"/>
    </location>
</feature>
<sequence>MRALLKVGFSLLLLAFVLIGLSYAALRANGATAASEGRRMSSEKREVPAAIKAIDLDGPIDLNVRYGAAPALEVRGEARLLNNVDVNADGDVLHIGLRGMVLGHRRPLQVDLVLPRLDSIKIDGSGDSTVNGFSGQRIEARMQGSGSLRFNGRFRQVDAALSGSGELDLNAGPSIERFDALLTGSGHLTIVGGTRELHANASGSGELDARHLRADKVEVSQTGSGRSTVHARRSVAASISGSGDIEVTGNPAERSVSRSGSGTVTFSD</sequence>
<keyword evidence="4" id="KW-1185">Reference proteome</keyword>
<gene>
    <name evidence="3" type="ORF">MasN3_25070</name>
</gene>
<reference evidence="3" key="1">
    <citation type="submission" date="2022-11" db="EMBL/GenBank/DDBJ databases">
        <title>Isolation and characterization of PLA-degrading bacterium Massilia sp. from Antarctic soil.</title>
        <authorList>
            <person name="Sato K."/>
            <person name="Gomez-Fuentes C."/>
            <person name="Ahmad S.A."/>
            <person name="Zulkharnain A."/>
        </authorList>
    </citation>
    <scope>NUCLEOTIDE SEQUENCE</scope>
    <source>
        <strain evidence="3">N-3</strain>
    </source>
</reference>
<proteinExistence type="predicted"/>
<dbReference type="InterPro" id="IPR021255">
    <property type="entry name" value="DUF2807"/>
</dbReference>
<name>A0ABM8C6Z0_9BURK</name>
<evidence type="ECO:0000259" key="2">
    <source>
        <dbReference type="Pfam" id="PF10988"/>
    </source>
</evidence>
<feature type="compositionally biased region" description="Polar residues" evidence="1">
    <location>
        <begin position="257"/>
        <end position="268"/>
    </location>
</feature>
<dbReference type="PANTHER" id="PTHR39200">
    <property type="entry name" value="HYPOTHETICAL EXPORTED PROTEIN"/>
    <property type="match status" value="1"/>
</dbReference>
<accession>A0ABM8C6Z0</accession>
<evidence type="ECO:0000313" key="3">
    <source>
        <dbReference type="EMBL" id="BDT59013.1"/>
    </source>
</evidence>
<dbReference type="Pfam" id="PF10988">
    <property type="entry name" value="DUF2807"/>
    <property type="match status" value="1"/>
</dbReference>
<dbReference type="EMBL" id="AP026966">
    <property type="protein sequence ID" value="BDT59013.1"/>
    <property type="molecule type" value="Genomic_DNA"/>
</dbReference>